<dbReference type="eggNOG" id="ENOG502QSHE">
    <property type="taxonomic scope" value="Eukaryota"/>
</dbReference>
<name>K5X6F9_AGABU</name>
<dbReference type="SUPFAM" id="SSF51556">
    <property type="entry name" value="Metallo-dependent hydrolases"/>
    <property type="match status" value="1"/>
</dbReference>
<dbReference type="InterPro" id="IPR032466">
    <property type="entry name" value="Metal_Hydrolase"/>
</dbReference>
<dbReference type="Proteomes" id="UP000008493">
    <property type="component" value="Unassembled WGS sequence"/>
</dbReference>
<accession>K5X6F9</accession>
<dbReference type="InterPro" id="IPR011059">
    <property type="entry name" value="Metal-dep_hydrolase_composite"/>
</dbReference>
<dbReference type="InterPro" id="IPR013108">
    <property type="entry name" value="Amidohydro_3"/>
</dbReference>
<dbReference type="Gene3D" id="3.10.310.70">
    <property type="match status" value="1"/>
</dbReference>
<evidence type="ECO:0000313" key="3">
    <source>
        <dbReference type="Proteomes" id="UP000008493"/>
    </source>
</evidence>
<dbReference type="Gene3D" id="2.30.40.10">
    <property type="entry name" value="Urease, subunit C, domain 1"/>
    <property type="match status" value="1"/>
</dbReference>
<proteinExistence type="predicted"/>
<dbReference type="Gene3D" id="3.20.20.140">
    <property type="entry name" value="Metal-dependent hydrolases"/>
    <property type="match status" value="1"/>
</dbReference>
<protein>
    <recommendedName>
        <fullName evidence="1">Amidohydrolase 3 domain-containing protein</fullName>
    </recommendedName>
</protein>
<sequence>MHSTKPKEAVHKQSARSYLVFLTAVATAFALYGFSSSLTEYTVCSSSSRIYTVSELQPQAQCITIKNDRIIHVGKHDDIVSSTVNVPLLNWKIPFRWPPVSYVDPTDIIVPGLADAHAHVLENGWMMQLPLGGSKSVQEIVERVKSYIYDHPDVLHDPDRWIEGMGWDQTRWQNEEFPKAADLDQDPLLKGRPIVLSRVDGHARWVSPRVLEIMGTLPEDSEIVGGQIIRDSQGHPTGIFVDNAMDLIPIPPWTHNQMEEYFSATANLALHYGLTSIHDAQTKIPMVEFFQKKADEGAIPLRLYLMGSVALHGNNSDSDAAETAAYIDSDWKHGIPRFVNYGKQGRLTLRSVKLFADGALGSWGAAMLAPYSDNPDLQGTLLQAPEVLRAAVRRYWEDDMQVNVHCIGDKANRITLDIFEELIREQDINVSSWRPRIEHAQIIDRHDLDRFGKLGVTASVQPTHATSDMWYAESRLGPDRMEGAYAYATLLRVSGDKILPLGSDFPVEGVNPLLGFYATVKRLAVDGSSPHGPSGWFPNERLTRREALKGMTLDPAYASFQEQDIGSLEIGKKADFVVFDRDFVDCGDEEEASCNGSEILEAKVKAVVIDGRVVRGALPQPKDNVTLWGIISKLGTYLRATGLL</sequence>
<reference evidence="3" key="1">
    <citation type="journal article" date="2012" name="Proc. Natl. Acad. Sci. U.S.A.">
        <title>Genome sequence of the button mushroom Agaricus bisporus reveals mechanisms governing adaptation to a humic-rich ecological niche.</title>
        <authorList>
            <person name="Morin E."/>
            <person name="Kohler A."/>
            <person name="Baker A.R."/>
            <person name="Foulongne-Oriol M."/>
            <person name="Lombard V."/>
            <person name="Nagy L.G."/>
            <person name="Ohm R.A."/>
            <person name="Patyshakuliyeva A."/>
            <person name="Brun A."/>
            <person name="Aerts A.L."/>
            <person name="Bailey A.M."/>
            <person name="Billette C."/>
            <person name="Coutinho P.M."/>
            <person name="Deakin G."/>
            <person name="Doddapaneni H."/>
            <person name="Floudas D."/>
            <person name="Grimwood J."/>
            <person name="Hilden K."/>
            <person name="Kuees U."/>
            <person name="LaButti K.M."/>
            <person name="Lapidus A."/>
            <person name="Lindquist E.A."/>
            <person name="Lucas S.M."/>
            <person name="Murat C."/>
            <person name="Riley R.W."/>
            <person name="Salamov A.A."/>
            <person name="Schmutz J."/>
            <person name="Subramanian V."/>
            <person name="Woesten H.A.B."/>
            <person name="Xu J."/>
            <person name="Eastwood D.C."/>
            <person name="Foster G.D."/>
            <person name="Sonnenberg A.S."/>
            <person name="Cullen D."/>
            <person name="de Vries R.P."/>
            <person name="Lundell T."/>
            <person name="Hibbett D.S."/>
            <person name="Henrissat B."/>
            <person name="Burton K.S."/>
            <person name="Kerrigan R.W."/>
            <person name="Challen M.P."/>
            <person name="Grigoriev I.V."/>
            <person name="Martin F."/>
        </authorList>
    </citation>
    <scope>NUCLEOTIDE SEQUENCE [LARGE SCALE GENOMIC DNA]</scope>
    <source>
        <strain evidence="3">JB137-S8 / ATCC MYA-4627 / FGSC 10392</strain>
    </source>
</reference>
<evidence type="ECO:0000313" key="2">
    <source>
        <dbReference type="EMBL" id="EKM78778.1"/>
    </source>
</evidence>
<dbReference type="EMBL" id="JH971391">
    <property type="protein sequence ID" value="EKM78778.1"/>
    <property type="molecule type" value="Genomic_DNA"/>
</dbReference>
<dbReference type="InParanoid" id="K5X6F9"/>
<dbReference type="PANTHER" id="PTHR22642:SF2">
    <property type="entry name" value="PROTEIN LONG AFTER FAR-RED 3"/>
    <property type="match status" value="1"/>
</dbReference>
<evidence type="ECO:0000259" key="1">
    <source>
        <dbReference type="Pfam" id="PF07969"/>
    </source>
</evidence>
<dbReference type="KEGG" id="abp:AGABI1DRAFT114370"/>
<dbReference type="GeneID" id="18824307"/>
<gene>
    <name evidence="2" type="ORF">AGABI1DRAFT_114370</name>
</gene>
<dbReference type="Pfam" id="PF07969">
    <property type="entry name" value="Amidohydro_3"/>
    <property type="match status" value="1"/>
</dbReference>
<dbReference type="OMA" id="VAWVGSE"/>
<dbReference type="OrthoDB" id="3501663at2759"/>
<dbReference type="InterPro" id="IPR033932">
    <property type="entry name" value="YtcJ-like"/>
</dbReference>
<dbReference type="SUPFAM" id="SSF51338">
    <property type="entry name" value="Composite domain of metallo-dependent hydrolases"/>
    <property type="match status" value="1"/>
</dbReference>
<organism evidence="2 3">
    <name type="scientific">Agaricus bisporus var. burnettii (strain JB137-S8 / ATCC MYA-4627 / FGSC 10392)</name>
    <name type="common">White button mushroom</name>
    <dbReference type="NCBI Taxonomy" id="597362"/>
    <lineage>
        <taxon>Eukaryota</taxon>
        <taxon>Fungi</taxon>
        <taxon>Dikarya</taxon>
        <taxon>Basidiomycota</taxon>
        <taxon>Agaricomycotina</taxon>
        <taxon>Agaricomycetes</taxon>
        <taxon>Agaricomycetidae</taxon>
        <taxon>Agaricales</taxon>
        <taxon>Agaricineae</taxon>
        <taxon>Agaricaceae</taxon>
        <taxon>Agaricus</taxon>
    </lineage>
</organism>
<dbReference type="PANTHER" id="PTHR22642">
    <property type="entry name" value="IMIDAZOLONEPROPIONASE"/>
    <property type="match status" value="1"/>
</dbReference>
<dbReference type="RefSeq" id="XP_007330583.1">
    <property type="nucleotide sequence ID" value="XM_007330521.1"/>
</dbReference>
<dbReference type="AlphaFoldDB" id="K5X6F9"/>
<dbReference type="HOGENOM" id="CLU_009942_1_1_1"/>
<feature type="domain" description="Amidohydrolase 3" evidence="1">
    <location>
        <begin position="109"/>
        <end position="614"/>
    </location>
</feature>
<keyword evidence="3" id="KW-1185">Reference proteome</keyword>
<dbReference type="GO" id="GO:0016810">
    <property type="term" value="F:hydrolase activity, acting on carbon-nitrogen (but not peptide) bonds"/>
    <property type="evidence" value="ECO:0007669"/>
    <property type="project" value="InterPro"/>
</dbReference>
<dbReference type="CDD" id="cd01300">
    <property type="entry name" value="YtcJ_like"/>
    <property type="match status" value="1"/>
</dbReference>